<evidence type="ECO:0000256" key="1">
    <source>
        <dbReference type="SAM" id="SignalP"/>
    </source>
</evidence>
<feature type="signal peptide" evidence="1">
    <location>
        <begin position="1"/>
        <end position="23"/>
    </location>
</feature>
<evidence type="ECO:0000259" key="3">
    <source>
        <dbReference type="Pfam" id="PF23034"/>
    </source>
</evidence>
<dbReference type="AlphaFoldDB" id="A0A8J4V3G5"/>
<dbReference type="InterPro" id="IPR055462">
    <property type="entry name" value="DUF7034"/>
</dbReference>
<dbReference type="InterPro" id="IPR055463">
    <property type="entry name" value="DUF7035"/>
</dbReference>
<reference evidence="4" key="1">
    <citation type="submission" date="2020-01" db="EMBL/GenBank/DDBJ databases">
        <title>Development of genomics and gene disruption for Polysphondylium violaceum indicates a role for the polyketide synthase stlB in stalk morphogenesis.</title>
        <authorList>
            <person name="Narita B."/>
            <person name="Kawabe Y."/>
            <person name="Kin K."/>
            <person name="Saito T."/>
            <person name="Gibbs R."/>
            <person name="Kuspa A."/>
            <person name="Muzny D."/>
            <person name="Queller D."/>
            <person name="Richards S."/>
            <person name="Strassman J."/>
            <person name="Sucgang R."/>
            <person name="Worley K."/>
            <person name="Schaap P."/>
        </authorList>
    </citation>
    <scope>NUCLEOTIDE SEQUENCE</scope>
    <source>
        <strain evidence="4">QSvi11</strain>
    </source>
</reference>
<feature type="domain" description="DUF7035" evidence="3">
    <location>
        <begin position="639"/>
        <end position="766"/>
    </location>
</feature>
<comment type="caution">
    <text evidence="4">The sequence shown here is derived from an EMBL/GenBank/DDBJ whole genome shotgun (WGS) entry which is preliminary data.</text>
</comment>
<evidence type="ECO:0000313" key="4">
    <source>
        <dbReference type="EMBL" id="KAF2072542.1"/>
    </source>
</evidence>
<evidence type="ECO:0000259" key="2">
    <source>
        <dbReference type="Pfam" id="PF23033"/>
    </source>
</evidence>
<dbReference type="EMBL" id="AJWJ01000270">
    <property type="protein sequence ID" value="KAF2072542.1"/>
    <property type="molecule type" value="Genomic_DNA"/>
</dbReference>
<feature type="domain" description="DUF7034" evidence="2">
    <location>
        <begin position="779"/>
        <end position="896"/>
    </location>
</feature>
<dbReference type="PANTHER" id="PTHR31378">
    <property type="entry name" value="EGF-LIKE DOMAIN-CONTAINING PROTEIN-RELATED-RELATED"/>
    <property type="match status" value="1"/>
</dbReference>
<dbReference type="Pfam" id="PF23034">
    <property type="entry name" value="DUF7035"/>
    <property type="match status" value="1"/>
</dbReference>
<gene>
    <name evidence="4" type="ORF">CYY_006139</name>
</gene>
<keyword evidence="1" id="KW-0732">Signal</keyword>
<feature type="chain" id="PRO_5035188842" evidence="1">
    <location>
        <begin position="24"/>
        <end position="1076"/>
    </location>
</feature>
<organism evidence="4 5">
    <name type="scientific">Polysphondylium violaceum</name>
    <dbReference type="NCBI Taxonomy" id="133409"/>
    <lineage>
        <taxon>Eukaryota</taxon>
        <taxon>Amoebozoa</taxon>
        <taxon>Evosea</taxon>
        <taxon>Eumycetozoa</taxon>
        <taxon>Dictyostelia</taxon>
        <taxon>Dictyosteliales</taxon>
        <taxon>Dictyosteliaceae</taxon>
        <taxon>Polysphondylium</taxon>
    </lineage>
</organism>
<accession>A0A8J4V3G5</accession>
<dbReference type="PANTHER" id="PTHR31378:SF29">
    <property type="entry name" value="EGF-LIKE DOMAIN-CONTAINING PROTEIN-RELATED"/>
    <property type="match status" value="1"/>
</dbReference>
<protein>
    <submittedName>
        <fullName evidence="4">Uncharacterized protein</fullName>
    </submittedName>
</protein>
<proteinExistence type="predicted"/>
<dbReference type="Pfam" id="PF23033">
    <property type="entry name" value="DUF7034"/>
    <property type="match status" value="1"/>
</dbReference>
<sequence length="1076" mass="119661">MKSPYTLLFLLPFIFFFIQLSESVTLQPNPVKPVNFGDYAFGTTCDYKYSLTLVDTLGVKIVEPTTFTISYATPTTVSYSVTFTKQAGTSGDLVLKTMNNNSVPFDITLDPYDCVKTPFITYDENSKPFVKQNSFSFGYVFKITTPLTKNLYKSLIGNSDISSLQFYAAPFIQNRQQFAFLFQYKTLATGYANEFDLTLKVSETQTIVIKINPPISKGPLLGTKSHDTSIANSYYSMSILNYQNNANRNTFLSKSQGIGFFSSAISEGNAENGTILIHTNRRGGFVASQAIVSESVNVLSDNTNFASVFSFSKTLPALPIGIVPISNSPGFVQSNNRPSISYYNVIYNIYTPIYDRSHYYLLSKTSYQSNQYLVFPYSYSQGNIVNGFKVSFSHPTWGLFNNSMSYKVTTNNVVTTPKTTPMVTYNSITPTLSDFVYLGQVGPKLIYRIRVVGEIAFNKITAFYSGVDTTDPLLATSANRVSGNEFDGVYEFSQDISGLKHIRVFNDLGSYTLMELPKAAVYPSDLNMIKGITYSKNDIDISTGTEPIKIRAHIDMGPATDLNFKFIMYPPTLFLSNTNDGITYDAQYNPSTQMYDVDFEIYPRRPVYFTISALGFTFFSWALEAMDPAFGLRVTYENVDEMPPMVSSMTYSPSSVINIDSSIAGYTESTLILTIKDTYNGLKNGTVWIAGDYDPVGFNFTFTPADAVTGDMYLGTYHFPIKINNRCISQNYFIQDMKLYDNSMIISSVFAPYPNPFFTESKNIKLYVGCSDTRETVAPVLTSFNIVTPAPVDVSGIVREVVVEFAVTETGSGIEPSRTPTVYATEAGFRSVSAKSELIGAGLYRATVKLPYGFGLSSGVYFSVYGLIDNHLNFNGYSTSDLQTMGYGYSINTTSSFTPSIQNAQYKIESNRLVTLFGYNFGSETANTLIEYSSTEANAPFVVAPRIDLLTNSVLTFLRPATKDSFLVRVTKNGLVSNIYTIVPTQPWLGYIEKGVDPNLKNILLILQLTEKPLLIQPNKLSLIIQFVSQLIDSAEIEHLGTLLEMLKSRPTPQLRVILQLRQICMAKLDEITMSP</sequence>
<keyword evidence="5" id="KW-1185">Reference proteome</keyword>
<dbReference type="Proteomes" id="UP000695562">
    <property type="component" value="Unassembled WGS sequence"/>
</dbReference>
<evidence type="ECO:0000313" key="5">
    <source>
        <dbReference type="Proteomes" id="UP000695562"/>
    </source>
</evidence>
<name>A0A8J4V3G5_9MYCE</name>